<comment type="caution">
    <text evidence="1">The sequence shown here is derived from an EMBL/GenBank/DDBJ whole genome shotgun (WGS) entry which is preliminary data.</text>
</comment>
<keyword evidence="2" id="KW-1185">Reference proteome</keyword>
<reference evidence="1 2" key="1">
    <citation type="submission" date="2017-12" db="EMBL/GenBank/DDBJ databases">
        <title>Comparative genomics of Botrytis spp.</title>
        <authorList>
            <person name="Valero-Jimenez C.A."/>
            <person name="Tapia P."/>
            <person name="Veloso J."/>
            <person name="Silva-Moreno E."/>
            <person name="Staats M."/>
            <person name="Valdes J.H."/>
            <person name="Van Kan J.A.L."/>
        </authorList>
    </citation>
    <scope>NUCLEOTIDE SEQUENCE [LARGE SCALE GENOMIC DNA]</scope>
    <source>
        <strain evidence="1 2">Be9601</strain>
    </source>
</reference>
<evidence type="ECO:0000313" key="1">
    <source>
        <dbReference type="EMBL" id="TGO70676.1"/>
    </source>
</evidence>
<proteinExistence type="predicted"/>
<dbReference type="AlphaFoldDB" id="A0A4Z1JAN1"/>
<sequence length="256" mass="28558">MINVARLIQKIKENALREGDIQGAVSEADFRKTYEVLQRKVPGKRPGARPYELQLVLANSLCHYFWRERQAEMIFPEEFTLQAILEQPQETIVTQVASSNAETQRVAPSPEIPLINQSTLAPPQHQTVASFYGVMAQQWVNICTKSPHGARVMCEDFRAATGHATASAQISTQQMYGNRLTVTEEATTTAIDLGTSSLDPSVPSHLQTVTHSDNARYQSYSAESEGFPEQPPIDPRPIAVSNVLDSIRNHRNIRFN</sequence>
<gene>
    <name evidence="1" type="ORF">BELL_0685g00010</name>
</gene>
<organism evidence="1 2">
    <name type="scientific">Botrytis elliptica</name>
    <dbReference type="NCBI Taxonomy" id="278938"/>
    <lineage>
        <taxon>Eukaryota</taxon>
        <taxon>Fungi</taxon>
        <taxon>Dikarya</taxon>
        <taxon>Ascomycota</taxon>
        <taxon>Pezizomycotina</taxon>
        <taxon>Leotiomycetes</taxon>
        <taxon>Helotiales</taxon>
        <taxon>Sclerotiniaceae</taxon>
        <taxon>Botrytis</taxon>
    </lineage>
</organism>
<dbReference type="Proteomes" id="UP000297229">
    <property type="component" value="Unassembled WGS sequence"/>
</dbReference>
<protein>
    <submittedName>
        <fullName evidence="1">Uncharacterized protein</fullName>
    </submittedName>
</protein>
<name>A0A4Z1JAN1_9HELO</name>
<evidence type="ECO:0000313" key="2">
    <source>
        <dbReference type="Proteomes" id="UP000297229"/>
    </source>
</evidence>
<dbReference type="EMBL" id="PQXM01000683">
    <property type="protein sequence ID" value="TGO70676.1"/>
    <property type="molecule type" value="Genomic_DNA"/>
</dbReference>
<accession>A0A4Z1JAN1</accession>